<dbReference type="AlphaFoldDB" id="A0A9K3NUQ1"/>
<gene>
    <name evidence="1" type="ORF">HanXRQr2_Chr03g0089351</name>
</gene>
<evidence type="ECO:0000313" key="1">
    <source>
        <dbReference type="EMBL" id="KAF5812690.1"/>
    </source>
</evidence>
<comment type="caution">
    <text evidence="1">The sequence shown here is derived from an EMBL/GenBank/DDBJ whole genome shotgun (WGS) entry which is preliminary data.</text>
</comment>
<reference evidence="1" key="1">
    <citation type="journal article" date="2017" name="Nature">
        <title>The sunflower genome provides insights into oil metabolism, flowering and Asterid evolution.</title>
        <authorList>
            <person name="Badouin H."/>
            <person name="Gouzy J."/>
            <person name="Grassa C.J."/>
            <person name="Murat F."/>
            <person name="Staton S.E."/>
            <person name="Cottret L."/>
            <person name="Lelandais-Briere C."/>
            <person name="Owens G.L."/>
            <person name="Carrere S."/>
            <person name="Mayjonade B."/>
            <person name="Legrand L."/>
            <person name="Gill N."/>
            <person name="Kane N.C."/>
            <person name="Bowers J.E."/>
            <person name="Hubner S."/>
            <person name="Bellec A."/>
            <person name="Berard A."/>
            <person name="Berges H."/>
            <person name="Blanchet N."/>
            <person name="Boniface M.C."/>
            <person name="Brunel D."/>
            <person name="Catrice O."/>
            <person name="Chaidir N."/>
            <person name="Claudel C."/>
            <person name="Donnadieu C."/>
            <person name="Faraut T."/>
            <person name="Fievet G."/>
            <person name="Helmstetter N."/>
            <person name="King M."/>
            <person name="Knapp S.J."/>
            <person name="Lai Z."/>
            <person name="Le Paslier M.C."/>
            <person name="Lippi Y."/>
            <person name="Lorenzon L."/>
            <person name="Mandel J.R."/>
            <person name="Marage G."/>
            <person name="Marchand G."/>
            <person name="Marquand E."/>
            <person name="Bret-Mestries E."/>
            <person name="Morien E."/>
            <person name="Nambeesan S."/>
            <person name="Nguyen T."/>
            <person name="Pegot-Espagnet P."/>
            <person name="Pouilly N."/>
            <person name="Raftis F."/>
            <person name="Sallet E."/>
            <person name="Schiex T."/>
            <person name="Thomas J."/>
            <person name="Vandecasteele C."/>
            <person name="Vares D."/>
            <person name="Vear F."/>
            <person name="Vautrin S."/>
            <person name="Crespi M."/>
            <person name="Mangin B."/>
            <person name="Burke J.M."/>
            <person name="Salse J."/>
            <person name="Munos S."/>
            <person name="Vincourt P."/>
            <person name="Rieseberg L.H."/>
            <person name="Langlade N.B."/>
        </authorList>
    </citation>
    <scope>NUCLEOTIDE SEQUENCE</scope>
    <source>
        <tissue evidence="1">Leaves</tissue>
    </source>
</reference>
<dbReference type="Gramene" id="mRNA:HanXRQr2_Chr03g0089351">
    <property type="protein sequence ID" value="mRNA:HanXRQr2_Chr03g0089351"/>
    <property type="gene ID" value="HanXRQr2_Chr03g0089351"/>
</dbReference>
<evidence type="ECO:0000313" key="2">
    <source>
        <dbReference type="Proteomes" id="UP000215914"/>
    </source>
</evidence>
<keyword evidence="2" id="KW-1185">Reference proteome</keyword>
<organism evidence="1 2">
    <name type="scientific">Helianthus annuus</name>
    <name type="common">Common sunflower</name>
    <dbReference type="NCBI Taxonomy" id="4232"/>
    <lineage>
        <taxon>Eukaryota</taxon>
        <taxon>Viridiplantae</taxon>
        <taxon>Streptophyta</taxon>
        <taxon>Embryophyta</taxon>
        <taxon>Tracheophyta</taxon>
        <taxon>Spermatophyta</taxon>
        <taxon>Magnoliopsida</taxon>
        <taxon>eudicotyledons</taxon>
        <taxon>Gunneridae</taxon>
        <taxon>Pentapetalae</taxon>
        <taxon>asterids</taxon>
        <taxon>campanulids</taxon>
        <taxon>Asterales</taxon>
        <taxon>Asteraceae</taxon>
        <taxon>Asteroideae</taxon>
        <taxon>Heliantheae alliance</taxon>
        <taxon>Heliantheae</taxon>
        <taxon>Helianthus</taxon>
    </lineage>
</organism>
<proteinExistence type="predicted"/>
<dbReference type="EMBL" id="MNCJ02000318">
    <property type="protein sequence ID" value="KAF5812690.1"/>
    <property type="molecule type" value="Genomic_DNA"/>
</dbReference>
<protein>
    <submittedName>
        <fullName evidence="1">Uncharacterized protein</fullName>
    </submittedName>
</protein>
<name>A0A9K3NUQ1_HELAN</name>
<sequence>MQNPTEISSFRQQYIANWIKDHSRAPNFMWRYHLQFLPFSEFHIFQFVR</sequence>
<accession>A0A9K3NUQ1</accession>
<reference evidence="1" key="2">
    <citation type="submission" date="2020-06" db="EMBL/GenBank/DDBJ databases">
        <title>Helianthus annuus Genome sequencing and assembly Release 2.</title>
        <authorList>
            <person name="Gouzy J."/>
            <person name="Langlade N."/>
            <person name="Munos S."/>
        </authorList>
    </citation>
    <scope>NUCLEOTIDE SEQUENCE</scope>
    <source>
        <tissue evidence="1">Leaves</tissue>
    </source>
</reference>
<dbReference type="Proteomes" id="UP000215914">
    <property type="component" value="Unassembled WGS sequence"/>
</dbReference>